<evidence type="ECO:0000313" key="4">
    <source>
        <dbReference type="Proteomes" id="UP001064782"/>
    </source>
</evidence>
<protein>
    <recommendedName>
        <fullName evidence="1">SGNH hydrolase-type esterase domain-containing protein</fullName>
    </recommendedName>
</protein>
<dbReference type="Proteomes" id="UP001064782">
    <property type="component" value="Unassembled WGS sequence"/>
</dbReference>
<dbReference type="CDD" id="cd00229">
    <property type="entry name" value="SGNH_hydrolase"/>
    <property type="match status" value="1"/>
</dbReference>
<dbReference type="InterPro" id="IPR036514">
    <property type="entry name" value="SGNH_hydro_sf"/>
</dbReference>
<dbReference type="SUPFAM" id="SSF52266">
    <property type="entry name" value="SGNH hydrolase"/>
    <property type="match status" value="1"/>
</dbReference>
<gene>
    <name evidence="3" type="ORF">Mkiyose1413_20130</name>
    <name evidence="2" type="ORF">SRL2020028_44000</name>
</gene>
<accession>A0A9P3Q6F7</accession>
<feature type="domain" description="SGNH hydrolase-type esterase" evidence="1">
    <location>
        <begin position="51"/>
        <end position="221"/>
    </location>
</feature>
<dbReference type="InterPro" id="IPR013830">
    <property type="entry name" value="SGNH_hydro"/>
</dbReference>
<organism evidence="3 4">
    <name type="scientific">Mycobacterium kiyosense</name>
    <dbReference type="NCBI Taxonomy" id="2871094"/>
    <lineage>
        <taxon>Bacteria</taxon>
        <taxon>Bacillati</taxon>
        <taxon>Actinomycetota</taxon>
        <taxon>Actinomycetes</taxon>
        <taxon>Mycobacteriales</taxon>
        <taxon>Mycobacteriaceae</taxon>
        <taxon>Mycobacterium</taxon>
    </lineage>
</organism>
<dbReference type="EMBL" id="BRXE01000074">
    <property type="protein sequence ID" value="GLB85144.1"/>
    <property type="molecule type" value="Genomic_DNA"/>
</dbReference>
<dbReference type="InterPro" id="IPR053140">
    <property type="entry name" value="GDSL_Rv0518-like"/>
</dbReference>
<dbReference type="InterPro" id="IPR054624">
    <property type="entry name" value="GDSL_Rv0518"/>
</dbReference>
<dbReference type="Proteomes" id="UP001165663">
    <property type="component" value="Unassembled WGS sequence"/>
</dbReference>
<keyword evidence="4" id="KW-1185">Reference proteome</keyword>
<dbReference type="PANTHER" id="PTHR43784:SF2">
    <property type="entry name" value="GDSL-LIKE LIPASE_ACYLHYDROLASE, PUTATIVE (AFU_ORTHOLOGUE AFUA_2G00820)-RELATED"/>
    <property type="match status" value="1"/>
</dbReference>
<dbReference type="Gene3D" id="3.40.50.1110">
    <property type="entry name" value="SGNH hydrolase"/>
    <property type="match status" value="1"/>
</dbReference>
<dbReference type="NCBIfam" id="NF045548">
    <property type="entry name" value="GDSL_lipase"/>
    <property type="match status" value="1"/>
</dbReference>
<dbReference type="Pfam" id="PF13472">
    <property type="entry name" value="Lipase_GDSL_2"/>
    <property type="match status" value="1"/>
</dbReference>
<dbReference type="EMBL" id="BRZI01000011">
    <property type="protein sequence ID" value="GLD30130.1"/>
    <property type="molecule type" value="Genomic_DNA"/>
</dbReference>
<name>A0A9P3Q6F7_9MYCO</name>
<dbReference type="PANTHER" id="PTHR43784">
    <property type="entry name" value="GDSL-LIKE LIPASE/ACYLHYDROLASE, PUTATIVE (AFU_ORTHOLOGUE AFUA_2G00820)-RELATED"/>
    <property type="match status" value="1"/>
</dbReference>
<proteinExistence type="predicted"/>
<dbReference type="AlphaFoldDB" id="A0A9P3Q6F7"/>
<evidence type="ECO:0000313" key="2">
    <source>
        <dbReference type="EMBL" id="GLB85144.1"/>
    </source>
</evidence>
<reference evidence="3" key="1">
    <citation type="submission" date="2022-08" db="EMBL/GenBank/DDBJ databases">
        <title>Mycobacterium kiyosense sp. nov., scotochromogenic slow-glowing species isolated from respiratory specimens.</title>
        <authorList>
            <person name="Fukano H."/>
            <person name="Kazumi Y."/>
            <person name="Sakagami N."/>
            <person name="Ato M."/>
            <person name="Mitarai S."/>
            <person name="Hoshino Y."/>
        </authorList>
    </citation>
    <scope>NUCLEOTIDE SEQUENCE</scope>
    <source>
        <strain evidence="3">1413</strain>
        <strain evidence="2">SRL2020-028</strain>
    </source>
</reference>
<evidence type="ECO:0000313" key="3">
    <source>
        <dbReference type="EMBL" id="GLD30130.1"/>
    </source>
</evidence>
<comment type="caution">
    <text evidence="3">The sequence shown here is derived from an EMBL/GenBank/DDBJ whole genome shotgun (WGS) entry which is preliminary data.</text>
</comment>
<evidence type="ECO:0000259" key="1">
    <source>
        <dbReference type="Pfam" id="PF13472"/>
    </source>
</evidence>
<sequence length="237" mass="25559">MREEIVVGRLAALIVGLLVAVAVVTPAPSPSASESPYRTTSFDFRVNHVAVIGDSYTTGTDEGGLGPNAWTARAWQQLAQRGTRVHADVAAEGRAGYAAVGDHGHVFFDLTANAVKPEDVLVMFFGSRNDQGVDPGLLTDRVRDTLDRARGLAPSARLLVIGPPWPSADVPQEISRIRDILHAAARAVDAEFVDPLDRRWFVDRPDLIGADGVHPTDTGHAYMARKIAPLVRTQLSR</sequence>